<dbReference type="STRING" id="1286106.MPL1_12598"/>
<evidence type="ECO:0000313" key="5">
    <source>
        <dbReference type="EMBL" id="EMR11980.1"/>
    </source>
</evidence>
<keyword evidence="3" id="KW-0804">Transcription</keyword>
<feature type="domain" description="HTH arsR-type" evidence="4">
    <location>
        <begin position="19"/>
        <end position="111"/>
    </location>
</feature>
<keyword evidence="2" id="KW-0238">DNA-binding</keyword>
<dbReference type="InterPro" id="IPR051011">
    <property type="entry name" value="Metal_resp_trans_reg"/>
</dbReference>
<reference evidence="5 6" key="1">
    <citation type="journal article" date="2013" name="Genome Announc.">
        <title>Draft Genome Sequence of Methylophaga lonarensis MPLT, a Haloalkaliphilic (Non-Methane-Utilizing) Methylotroph.</title>
        <authorList>
            <person name="Shetty S.A."/>
            <person name="Marathe N.P."/>
            <person name="Munot H."/>
            <person name="Antony C.P."/>
            <person name="Dhotre D.P."/>
            <person name="Murrell J.C."/>
            <person name="Shouche Y.S."/>
        </authorList>
    </citation>
    <scope>NUCLEOTIDE SEQUENCE [LARGE SCALE GENOMIC DNA]</scope>
    <source>
        <strain evidence="5 6">MPL</strain>
    </source>
</reference>
<dbReference type="SUPFAM" id="SSF46785">
    <property type="entry name" value="Winged helix' DNA-binding domain"/>
    <property type="match status" value="1"/>
</dbReference>
<dbReference type="PROSITE" id="PS50987">
    <property type="entry name" value="HTH_ARSR_2"/>
    <property type="match status" value="1"/>
</dbReference>
<comment type="caution">
    <text evidence="5">The sequence shown here is derived from an EMBL/GenBank/DDBJ whole genome shotgun (WGS) entry which is preliminary data.</text>
</comment>
<dbReference type="RefSeq" id="WP_009727460.1">
    <property type="nucleotide sequence ID" value="NZ_APHR01000078.1"/>
</dbReference>
<dbReference type="CDD" id="cd00090">
    <property type="entry name" value="HTH_ARSR"/>
    <property type="match status" value="1"/>
</dbReference>
<dbReference type="Gene3D" id="1.10.10.10">
    <property type="entry name" value="Winged helix-like DNA-binding domain superfamily/Winged helix DNA-binding domain"/>
    <property type="match status" value="1"/>
</dbReference>
<dbReference type="InterPro" id="IPR036388">
    <property type="entry name" value="WH-like_DNA-bd_sf"/>
</dbReference>
<dbReference type="PRINTS" id="PR00778">
    <property type="entry name" value="HTHARSR"/>
</dbReference>
<evidence type="ECO:0000256" key="1">
    <source>
        <dbReference type="ARBA" id="ARBA00023015"/>
    </source>
</evidence>
<dbReference type="Pfam" id="PF01022">
    <property type="entry name" value="HTH_5"/>
    <property type="match status" value="1"/>
</dbReference>
<organism evidence="5 6">
    <name type="scientific">Methylophaga lonarensis MPL</name>
    <dbReference type="NCBI Taxonomy" id="1286106"/>
    <lineage>
        <taxon>Bacteria</taxon>
        <taxon>Pseudomonadati</taxon>
        <taxon>Pseudomonadota</taxon>
        <taxon>Gammaproteobacteria</taxon>
        <taxon>Thiotrichales</taxon>
        <taxon>Piscirickettsiaceae</taxon>
        <taxon>Methylophaga</taxon>
    </lineage>
</organism>
<dbReference type="InterPro" id="IPR036390">
    <property type="entry name" value="WH_DNA-bd_sf"/>
</dbReference>
<sequence>MEACNQDEHHSPQPPVAEPSIQQLERTAALFKALGDPARLALLYRLRLGERCVGDLVGDDKLSTVSARLQTLLNANLVSRRRDARHLYYKLADQHVVELFENALEHANEKTLTQGD</sequence>
<dbReference type="Proteomes" id="UP000012019">
    <property type="component" value="Unassembled WGS sequence"/>
</dbReference>
<dbReference type="PATRIC" id="fig|1286106.3.peg.2516"/>
<evidence type="ECO:0000256" key="3">
    <source>
        <dbReference type="ARBA" id="ARBA00023163"/>
    </source>
</evidence>
<dbReference type="NCBIfam" id="NF033788">
    <property type="entry name" value="HTH_metalloreg"/>
    <property type="match status" value="1"/>
</dbReference>
<dbReference type="SMART" id="SM00418">
    <property type="entry name" value="HTH_ARSR"/>
    <property type="match status" value="1"/>
</dbReference>
<dbReference type="GO" id="GO:0003700">
    <property type="term" value="F:DNA-binding transcription factor activity"/>
    <property type="evidence" value="ECO:0007669"/>
    <property type="project" value="InterPro"/>
</dbReference>
<dbReference type="eggNOG" id="COG0640">
    <property type="taxonomic scope" value="Bacteria"/>
</dbReference>
<evidence type="ECO:0000313" key="6">
    <source>
        <dbReference type="Proteomes" id="UP000012019"/>
    </source>
</evidence>
<name>M7PDK6_9GAMM</name>
<dbReference type="GO" id="GO:0003677">
    <property type="term" value="F:DNA binding"/>
    <property type="evidence" value="ECO:0007669"/>
    <property type="project" value="UniProtKB-KW"/>
</dbReference>
<dbReference type="PANTHER" id="PTHR43132">
    <property type="entry name" value="ARSENICAL RESISTANCE OPERON REPRESSOR ARSR-RELATED"/>
    <property type="match status" value="1"/>
</dbReference>
<protein>
    <submittedName>
        <fullName evidence="5">ArsR family transcriptional regulator</fullName>
    </submittedName>
</protein>
<dbReference type="InterPro" id="IPR011991">
    <property type="entry name" value="ArsR-like_HTH"/>
</dbReference>
<keyword evidence="6" id="KW-1185">Reference proteome</keyword>
<dbReference type="PANTHER" id="PTHR43132:SF6">
    <property type="entry name" value="HTH-TYPE TRANSCRIPTIONAL REPRESSOR CZRA"/>
    <property type="match status" value="1"/>
</dbReference>
<keyword evidence="1" id="KW-0805">Transcription regulation</keyword>
<accession>M7PDK6</accession>
<gene>
    <name evidence="5" type="ORF">MPL1_12598</name>
</gene>
<dbReference type="AlphaFoldDB" id="M7PDK6"/>
<dbReference type="InterPro" id="IPR001845">
    <property type="entry name" value="HTH_ArsR_DNA-bd_dom"/>
</dbReference>
<evidence type="ECO:0000256" key="2">
    <source>
        <dbReference type="ARBA" id="ARBA00023125"/>
    </source>
</evidence>
<evidence type="ECO:0000259" key="4">
    <source>
        <dbReference type="PROSITE" id="PS50987"/>
    </source>
</evidence>
<proteinExistence type="predicted"/>
<dbReference type="EMBL" id="APHR01000078">
    <property type="protein sequence ID" value="EMR11980.1"/>
    <property type="molecule type" value="Genomic_DNA"/>
</dbReference>